<accession>K0IDI2</accession>
<dbReference type="HOGENOM" id="CLU_870494_0_0_2"/>
<dbReference type="InParanoid" id="K0IDI2"/>
<reference evidence="3 4" key="1">
    <citation type="journal article" date="2012" name="Environ. Microbiol.">
        <title>The genome of the ammonia-oxidizing Candidatus Nitrososphaera gargensis: insights into metabolic versatility and environmental adaptations.</title>
        <authorList>
            <person name="Spang A."/>
            <person name="Poehlein A."/>
            <person name="Offre P."/>
            <person name="Zumbragel S."/>
            <person name="Haider S."/>
            <person name="Rychlik N."/>
            <person name="Nowka B."/>
            <person name="Schmeisser C."/>
            <person name="Lebedeva E.V."/>
            <person name="Rattei T."/>
            <person name="Bohm C."/>
            <person name="Schmid M."/>
            <person name="Galushko A."/>
            <person name="Hatzenpichler R."/>
            <person name="Weinmaier T."/>
            <person name="Daniel R."/>
            <person name="Schleper C."/>
            <person name="Spieck E."/>
            <person name="Streit W."/>
            <person name="Wagner M."/>
        </authorList>
    </citation>
    <scope>NUCLEOTIDE SEQUENCE [LARGE SCALE GENOMIC DNA]</scope>
    <source>
        <strain evidence="4">Ga9.2</strain>
    </source>
</reference>
<evidence type="ECO:0000313" key="4">
    <source>
        <dbReference type="Proteomes" id="UP000008037"/>
    </source>
</evidence>
<dbReference type="GO" id="GO:0004866">
    <property type="term" value="F:endopeptidase inhibitor activity"/>
    <property type="evidence" value="ECO:0007669"/>
    <property type="project" value="InterPro"/>
</dbReference>
<feature type="transmembrane region" description="Helical" evidence="1">
    <location>
        <begin position="12"/>
        <end position="34"/>
    </location>
</feature>
<dbReference type="Proteomes" id="UP000008037">
    <property type="component" value="Chromosome"/>
</dbReference>
<dbReference type="Pfam" id="PF01835">
    <property type="entry name" value="MG2"/>
    <property type="match status" value="1"/>
</dbReference>
<evidence type="ECO:0000313" key="3">
    <source>
        <dbReference type="EMBL" id="AFU57710.1"/>
    </source>
</evidence>
<dbReference type="KEGG" id="nga:Ngar_c07680"/>
<dbReference type="AlphaFoldDB" id="K0IDI2"/>
<dbReference type="STRING" id="1237085.Ngar_c07680"/>
<evidence type="ECO:0000256" key="1">
    <source>
        <dbReference type="SAM" id="Phobius"/>
    </source>
</evidence>
<organism evidence="3 4">
    <name type="scientific">Nitrososphaera gargensis (strain Ga9.2)</name>
    <dbReference type="NCBI Taxonomy" id="1237085"/>
    <lineage>
        <taxon>Archaea</taxon>
        <taxon>Nitrososphaerota</taxon>
        <taxon>Nitrososphaeria</taxon>
        <taxon>Nitrososphaerales</taxon>
        <taxon>Nitrososphaeraceae</taxon>
        <taxon>Nitrososphaera</taxon>
    </lineage>
</organism>
<proteinExistence type="predicted"/>
<dbReference type="RefSeq" id="WP_015018255.1">
    <property type="nucleotide sequence ID" value="NC_018719.1"/>
</dbReference>
<dbReference type="EMBL" id="CP002408">
    <property type="protein sequence ID" value="AFU57710.1"/>
    <property type="molecule type" value="Genomic_DNA"/>
</dbReference>
<protein>
    <submittedName>
        <fullName evidence="3">Alpha-2-macroglobulin domain-containing protein</fullName>
    </submittedName>
</protein>
<keyword evidence="4" id="KW-1185">Reference proteome</keyword>
<feature type="domain" description="Macroglobulin" evidence="2">
    <location>
        <begin position="67"/>
        <end position="143"/>
    </location>
</feature>
<keyword evidence="1" id="KW-0812">Transmembrane</keyword>
<evidence type="ECO:0000259" key="2">
    <source>
        <dbReference type="Pfam" id="PF01835"/>
    </source>
</evidence>
<keyword evidence="1" id="KW-1133">Transmembrane helix</keyword>
<gene>
    <name evidence="3" type="ordered locus">Ngar_c07680</name>
</gene>
<dbReference type="GeneID" id="13795163"/>
<name>K0IDI2_NITGG</name>
<dbReference type="BioCyc" id="CNIT1237085:G1324-766-MONOMER"/>
<dbReference type="Gene3D" id="2.60.40.1930">
    <property type="match status" value="1"/>
</dbReference>
<keyword evidence="1" id="KW-0472">Membrane</keyword>
<dbReference type="InterPro" id="IPR002890">
    <property type="entry name" value="MG2"/>
</dbReference>
<sequence>MTTARDNRANPVATSIVLMMTAAILLPSAIQIAYAQSSSAGASTEVQTVYKSSYPKASTSSSSSVSVQSEYHIYKPGDTVKIQGQMSSEAKEQTDADSVMVRIMDAQGTVVANQQATVNGNGEYAASISLPPTAAEGEYNVSSKIEVEASVLGLLDAEVIAKLESPPAQFIVARSNAFEVQSDEGEEFQIEITSNSNVDNVEFKQAEKRVSFVVEGKTGTTGVTEITIPKAMLSGEMMVLIDGEVVTAESNDVIVKSHTDTEITFEINYSHSEHTVEVTGTNVTPEFPVSILVMAGALGSIIAFAAARNRGNWFNILKG</sequence>